<dbReference type="VEuPathDB" id="FungiDB:MAPG_00393"/>
<evidence type="ECO:0000256" key="1">
    <source>
        <dbReference type="SAM" id="MobiDB-lite"/>
    </source>
</evidence>
<reference evidence="2" key="2">
    <citation type="submission" date="2010-05" db="EMBL/GenBank/DDBJ databases">
        <title>The Genome Sequence of Magnaporthe poae strain ATCC 64411.</title>
        <authorList>
            <consortium name="The Broad Institute Genome Sequencing Platform"/>
            <consortium name="Broad Institute Genome Sequencing Center for Infectious Disease"/>
            <person name="Ma L.-J."/>
            <person name="Dead R."/>
            <person name="Young S."/>
            <person name="Zeng Q."/>
            <person name="Koehrsen M."/>
            <person name="Alvarado L."/>
            <person name="Berlin A."/>
            <person name="Chapman S.B."/>
            <person name="Chen Z."/>
            <person name="Freedman E."/>
            <person name="Gellesch M."/>
            <person name="Goldberg J."/>
            <person name="Griggs A."/>
            <person name="Gujja S."/>
            <person name="Heilman E.R."/>
            <person name="Heiman D."/>
            <person name="Hepburn T."/>
            <person name="Howarth C."/>
            <person name="Jen D."/>
            <person name="Larson L."/>
            <person name="Mehta T."/>
            <person name="Neiman D."/>
            <person name="Pearson M."/>
            <person name="Roberts A."/>
            <person name="Saif S."/>
            <person name="Shea T."/>
            <person name="Shenoy N."/>
            <person name="Sisk P."/>
            <person name="Stolte C."/>
            <person name="Sykes S."/>
            <person name="Walk T."/>
            <person name="White J."/>
            <person name="Yandava C."/>
            <person name="Haas B."/>
            <person name="Nusbaum C."/>
            <person name="Birren B."/>
        </authorList>
    </citation>
    <scope>NUCLEOTIDE SEQUENCE</scope>
    <source>
        <strain evidence="2">ATCC 64411</strain>
    </source>
</reference>
<gene>
    <name evidence="2" type="ORF">MAPG_00393</name>
</gene>
<reference evidence="4" key="1">
    <citation type="submission" date="2010-05" db="EMBL/GenBank/DDBJ databases">
        <title>The genome sequence of Magnaporthe poae strain ATCC 64411.</title>
        <authorList>
            <person name="Ma L.-J."/>
            <person name="Dead R."/>
            <person name="Young S."/>
            <person name="Zeng Q."/>
            <person name="Koehrsen M."/>
            <person name="Alvarado L."/>
            <person name="Berlin A."/>
            <person name="Chapman S.B."/>
            <person name="Chen Z."/>
            <person name="Freedman E."/>
            <person name="Gellesch M."/>
            <person name="Goldberg J."/>
            <person name="Griggs A."/>
            <person name="Gujja S."/>
            <person name="Heilman E.R."/>
            <person name="Heiman D."/>
            <person name="Hepburn T."/>
            <person name="Howarth C."/>
            <person name="Jen D."/>
            <person name="Larson L."/>
            <person name="Mehta T."/>
            <person name="Neiman D."/>
            <person name="Pearson M."/>
            <person name="Roberts A."/>
            <person name="Saif S."/>
            <person name="Shea T."/>
            <person name="Shenoy N."/>
            <person name="Sisk P."/>
            <person name="Stolte C."/>
            <person name="Sykes S."/>
            <person name="Walk T."/>
            <person name="White J."/>
            <person name="Yandava C."/>
            <person name="Haas B."/>
            <person name="Nusbaum C."/>
            <person name="Birren B."/>
        </authorList>
    </citation>
    <scope>NUCLEOTIDE SEQUENCE [LARGE SCALE GENOMIC DNA]</scope>
    <source>
        <strain evidence="4">ATCC 64411 / 73-15</strain>
    </source>
</reference>
<evidence type="ECO:0000313" key="4">
    <source>
        <dbReference type="Proteomes" id="UP000011715"/>
    </source>
</evidence>
<protein>
    <submittedName>
        <fullName evidence="2 3">Uncharacterized protein</fullName>
    </submittedName>
</protein>
<keyword evidence="4" id="KW-1185">Reference proteome</keyword>
<feature type="region of interest" description="Disordered" evidence="1">
    <location>
        <begin position="26"/>
        <end position="48"/>
    </location>
</feature>
<reference evidence="3" key="5">
    <citation type="submission" date="2015-06" db="UniProtKB">
        <authorList>
            <consortium name="EnsemblFungi"/>
        </authorList>
    </citation>
    <scope>IDENTIFICATION</scope>
    <source>
        <strain evidence="3">ATCC 64411</strain>
    </source>
</reference>
<sequence>MTISQTPFPDRDDLEAAHAASAIHDIHNKADEREAAAATQGPPVYGRYEVRMGNGNANGRRRCKGVYTGPGKLRARTWTARVPALLPNATFCAGIDTGGHQKACNDRGPHLEERPHARLPTLTGPPWQQTL</sequence>
<feature type="region of interest" description="Disordered" evidence="1">
    <location>
        <begin position="99"/>
        <end position="131"/>
    </location>
</feature>
<evidence type="ECO:0000313" key="2">
    <source>
        <dbReference type="EMBL" id="KLU81302.1"/>
    </source>
</evidence>
<proteinExistence type="predicted"/>
<dbReference type="EnsemblFungi" id="MAPG_00393T0">
    <property type="protein sequence ID" value="MAPG_00393T0"/>
    <property type="gene ID" value="MAPG_00393"/>
</dbReference>
<feature type="compositionally biased region" description="Basic and acidic residues" evidence="1">
    <location>
        <begin position="103"/>
        <end position="116"/>
    </location>
</feature>
<organism evidence="3 4">
    <name type="scientific">Magnaporthiopsis poae (strain ATCC 64411 / 73-15)</name>
    <name type="common">Kentucky bluegrass fungus</name>
    <name type="synonym">Magnaporthe poae</name>
    <dbReference type="NCBI Taxonomy" id="644358"/>
    <lineage>
        <taxon>Eukaryota</taxon>
        <taxon>Fungi</taxon>
        <taxon>Dikarya</taxon>
        <taxon>Ascomycota</taxon>
        <taxon>Pezizomycotina</taxon>
        <taxon>Sordariomycetes</taxon>
        <taxon>Sordariomycetidae</taxon>
        <taxon>Magnaporthales</taxon>
        <taxon>Magnaporthaceae</taxon>
        <taxon>Magnaporthiopsis</taxon>
    </lineage>
</organism>
<accession>A0A0C4DKW1</accession>
<feature type="compositionally biased region" description="Basic and acidic residues" evidence="1">
    <location>
        <begin position="26"/>
        <end position="35"/>
    </location>
</feature>
<reference evidence="3" key="4">
    <citation type="journal article" date="2015" name="G3 (Bethesda)">
        <title>Genome sequences of three phytopathogenic species of the Magnaporthaceae family of fungi.</title>
        <authorList>
            <person name="Okagaki L.H."/>
            <person name="Nunes C.C."/>
            <person name="Sailsbery J."/>
            <person name="Clay B."/>
            <person name="Brown D."/>
            <person name="John T."/>
            <person name="Oh Y."/>
            <person name="Young N."/>
            <person name="Fitzgerald M."/>
            <person name="Haas B.J."/>
            <person name="Zeng Q."/>
            <person name="Young S."/>
            <person name="Adiconis X."/>
            <person name="Fan L."/>
            <person name="Levin J.Z."/>
            <person name="Mitchell T.K."/>
            <person name="Okubara P.A."/>
            <person name="Farman M.L."/>
            <person name="Kohn L.M."/>
            <person name="Birren B."/>
            <person name="Ma L.-J."/>
            <person name="Dean R.A."/>
        </authorList>
    </citation>
    <scope>NUCLEOTIDE SEQUENCE</scope>
    <source>
        <strain evidence="3">ATCC 64411 / 73-15</strain>
    </source>
</reference>
<dbReference type="AlphaFoldDB" id="A0A0C4DKW1"/>
<reference evidence="2" key="3">
    <citation type="submission" date="2011-03" db="EMBL/GenBank/DDBJ databases">
        <title>Annotation of Magnaporthe poae ATCC 64411.</title>
        <authorList>
            <person name="Ma L.-J."/>
            <person name="Dead R."/>
            <person name="Young S.K."/>
            <person name="Zeng Q."/>
            <person name="Gargeya S."/>
            <person name="Fitzgerald M."/>
            <person name="Haas B."/>
            <person name="Abouelleil A."/>
            <person name="Alvarado L."/>
            <person name="Arachchi H.M."/>
            <person name="Berlin A."/>
            <person name="Brown A."/>
            <person name="Chapman S.B."/>
            <person name="Chen Z."/>
            <person name="Dunbar C."/>
            <person name="Freedman E."/>
            <person name="Gearin G."/>
            <person name="Gellesch M."/>
            <person name="Goldberg J."/>
            <person name="Griggs A."/>
            <person name="Gujja S."/>
            <person name="Heiman D."/>
            <person name="Howarth C."/>
            <person name="Larson L."/>
            <person name="Lui A."/>
            <person name="MacDonald P.J.P."/>
            <person name="Mehta T."/>
            <person name="Montmayeur A."/>
            <person name="Murphy C."/>
            <person name="Neiman D."/>
            <person name="Pearson M."/>
            <person name="Priest M."/>
            <person name="Roberts A."/>
            <person name="Saif S."/>
            <person name="Shea T."/>
            <person name="Shenoy N."/>
            <person name="Sisk P."/>
            <person name="Stolte C."/>
            <person name="Sykes S."/>
            <person name="Yandava C."/>
            <person name="Wortman J."/>
            <person name="Nusbaum C."/>
            <person name="Birren B."/>
        </authorList>
    </citation>
    <scope>NUCLEOTIDE SEQUENCE</scope>
    <source>
        <strain evidence="2">ATCC 64411</strain>
    </source>
</reference>
<dbReference type="EMBL" id="GL876966">
    <property type="protein sequence ID" value="KLU81302.1"/>
    <property type="molecule type" value="Genomic_DNA"/>
</dbReference>
<dbReference type="Proteomes" id="UP000011715">
    <property type="component" value="Unassembled WGS sequence"/>
</dbReference>
<dbReference type="EMBL" id="ADBL01000090">
    <property type="status" value="NOT_ANNOTATED_CDS"/>
    <property type="molecule type" value="Genomic_DNA"/>
</dbReference>
<name>A0A0C4DKW1_MAGP6</name>
<evidence type="ECO:0000313" key="3">
    <source>
        <dbReference type="EnsemblFungi" id="MAPG_00393T0"/>
    </source>
</evidence>